<gene>
    <name evidence="1" type="ORF">UW22_C0014G0012</name>
</gene>
<evidence type="ECO:0000313" key="2">
    <source>
        <dbReference type="Proteomes" id="UP000034617"/>
    </source>
</evidence>
<dbReference type="AlphaFoldDB" id="A0A0G1GV09"/>
<name>A0A0G1GV09_9BACT</name>
<reference evidence="1 2" key="1">
    <citation type="journal article" date="2015" name="Nature">
        <title>rRNA introns, odd ribosomes, and small enigmatic genomes across a large radiation of phyla.</title>
        <authorList>
            <person name="Brown C.T."/>
            <person name="Hug L.A."/>
            <person name="Thomas B.C."/>
            <person name="Sharon I."/>
            <person name="Castelle C.J."/>
            <person name="Singh A."/>
            <person name="Wilkins M.J."/>
            <person name="Williams K.H."/>
            <person name="Banfield J.F."/>
        </authorList>
    </citation>
    <scope>NUCLEOTIDE SEQUENCE [LARGE SCALE GENOMIC DNA]</scope>
</reference>
<accession>A0A0G1GV09</accession>
<proteinExistence type="predicted"/>
<comment type="caution">
    <text evidence="1">The sequence shown here is derived from an EMBL/GenBank/DDBJ whole genome shotgun (WGS) entry which is preliminary data.</text>
</comment>
<sequence length="530" mass="56001">MPVLVNAIKELSSSVSSQQTQITSFSENLQKVLKANVISANRISTDSLTIAGINIRDYISDVVRSVQPPLSPIPEIPELKTDVITPLGSDSIDLLLTDKNNINPDSNDIISPLPAVRIKNSDEEVVTSFDTYGNISTMGNFSTPATVSAQTVLTTNIKTDRIQADSVDASTIQTYNLNAQQISTDDLISQNATIAGTLRADRIRTSFGDLDETLSGVESSMSSVMIKLGEVESQTRANQLLETPAQTPPPDLYSELSATTAAILESIFASPPETSGKQLTIDSVKLFGNITALGGATLGETMIAGSLMVDATVLIDVSGIQSLGMPLAFQKSKLFGIDFMDGSMVIDEKGNVTIAQDLLVQGAVHTTTLSPLSDDLTINLSRTQITATDSAGDVSYQEEATGSASSFGKLLVKGIDGQTVASFDSAGGATVSGTLSAKDLLTQKLSVVRDFGTEEPTENTASVGESILPRGKLSVMIPTSQVTGNSLIFITPTTPTDNILSVTETQDGLFTVSVTTPSLTDITFNWWVIN</sequence>
<dbReference type="Proteomes" id="UP000034617">
    <property type="component" value="Unassembled WGS sequence"/>
</dbReference>
<protein>
    <submittedName>
        <fullName evidence="1">Uncharacterized protein</fullName>
    </submittedName>
</protein>
<organism evidence="1 2">
    <name type="scientific">Candidatus Gottesmanbacteria bacterium GW2011_GWB1_44_11c</name>
    <dbReference type="NCBI Taxonomy" id="1618447"/>
    <lineage>
        <taxon>Bacteria</taxon>
        <taxon>Candidatus Gottesmaniibacteriota</taxon>
    </lineage>
</organism>
<dbReference type="EMBL" id="LCHM01000014">
    <property type="protein sequence ID" value="KKT38053.1"/>
    <property type="molecule type" value="Genomic_DNA"/>
</dbReference>
<evidence type="ECO:0000313" key="1">
    <source>
        <dbReference type="EMBL" id="KKT38053.1"/>
    </source>
</evidence>